<dbReference type="SUPFAM" id="SSF51412">
    <property type="entry name" value="Inosine monophosphate dehydrogenase (IMPDH)"/>
    <property type="match status" value="1"/>
</dbReference>
<dbReference type="AlphaFoldDB" id="E3IZ91"/>
<evidence type="ECO:0000256" key="7">
    <source>
        <dbReference type="ARBA" id="ARBA00023033"/>
    </source>
</evidence>
<dbReference type="Proteomes" id="UP000002484">
    <property type="component" value="Chromosome"/>
</dbReference>
<evidence type="ECO:0000256" key="3">
    <source>
        <dbReference type="ARBA" id="ARBA00022575"/>
    </source>
</evidence>
<evidence type="ECO:0000256" key="8">
    <source>
        <dbReference type="ARBA" id="ARBA00031155"/>
    </source>
</evidence>
<evidence type="ECO:0000256" key="2">
    <source>
        <dbReference type="ARBA" id="ARBA00009881"/>
    </source>
</evidence>
<dbReference type="STRING" id="298654.FraEuI1c_3509"/>
<dbReference type="CDD" id="cd04730">
    <property type="entry name" value="NPD_like"/>
    <property type="match status" value="1"/>
</dbReference>
<evidence type="ECO:0000256" key="1">
    <source>
        <dbReference type="ARBA" id="ARBA00001917"/>
    </source>
</evidence>
<keyword evidence="7" id="KW-0503">Monooxygenase</keyword>
<name>E3IZ91_PSEI1</name>
<evidence type="ECO:0000256" key="9">
    <source>
        <dbReference type="ARBA" id="ARBA00049401"/>
    </source>
</evidence>
<proteinExistence type="inferred from homology"/>
<evidence type="ECO:0000256" key="4">
    <source>
        <dbReference type="ARBA" id="ARBA00022630"/>
    </source>
</evidence>
<keyword evidence="6" id="KW-0560">Oxidoreductase</keyword>
<dbReference type="HOGENOM" id="CLU_038732_5_1_11"/>
<dbReference type="Pfam" id="PF03060">
    <property type="entry name" value="NMO"/>
    <property type="match status" value="1"/>
</dbReference>
<sequence precursor="true">MPTRIVCAPMAGGPSTPELAAAVGAAGGLGTLAAGYLSADRFAADLARTRALTDRPFAANLFVGGPAAARAQAVADYAERLRPLAAELGVTPGEPYPEEDADDDDFAAKLDVVVLARPALVSFAFGLPPSAAVARCHDAGIPVAITVTDERQALAAAARGADALIAQGWEAGGHRGGLDPDDTEGATGRLALLPLLARVRASVDLPLLAAGGIADGAGVAAVLAAGASAAVVGTAFLRTPEAGTSPVHRAALTSGRQTVVSRAFTGRLARGLDNAFTRDHGSHAPAAYPQVHRITAPLRAEGRRRGDPELVNLWAGQAAALSRDVPAGTLVAEWHAQAQQALATARSTLAPPL</sequence>
<keyword evidence="3" id="KW-0216">Detoxification</keyword>
<dbReference type="EMBL" id="CP002299">
    <property type="protein sequence ID" value="ADP81518.1"/>
    <property type="molecule type" value="Genomic_DNA"/>
</dbReference>
<comment type="cofactor">
    <cofactor evidence="1">
        <name>FMN</name>
        <dbReference type="ChEBI" id="CHEBI:58210"/>
    </cofactor>
</comment>
<dbReference type="PANTHER" id="PTHR42747:SF3">
    <property type="entry name" value="NITRONATE MONOOXYGENASE-RELATED"/>
    <property type="match status" value="1"/>
</dbReference>
<dbReference type="GO" id="GO:0016627">
    <property type="term" value="F:oxidoreductase activity, acting on the CH-CH group of donors"/>
    <property type="evidence" value="ECO:0007669"/>
    <property type="project" value="InterPro"/>
</dbReference>
<dbReference type="KEGG" id="fri:FraEuI1c_3509"/>
<keyword evidence="10" id="KW-0223">Dioxygenase</keyword>
<dbReference type="PANTHER" id="PTHR42747">
    <property type="entry name" value="NITRONATE MONOOXYGENASE-RELATED"/>
    <property type="match status" value="1"/>
</dbReference>
<evidence type="ECO:0000256" key="5">
    <source>
        <dbReference type="ARBA" id="ARBA00022643"/>
    </source>
</evidence>
<evidence type="ECO:0000313" key="10">
    <source>
        <dbReference type="EMBL" id="ADP81518.1"/>
    </source>
</evidence>
<keyword evidence="4" id="KW-0285">Flavoprotein</keyword>
<evidence type="ECO:0000313" key="11">
    <source>
        <dbReference type="Proteomes" id="UP000002484"/>
    </source>
</evidence>
<gene>
    <name evidence="10" type="ordered locus">FraEuI1c_3509</name>
</gene>
<dbReference type="InterPro" id="IPR013785">
    <property type="entry name" value="Aldolase_TIM"/>
</dbReference>
<dbReference type="InterPro" id="IPR001295">
    <property type="entry name" value="Dihydroorotate_DH_CS"/>
</dbReference>
<dbReference type="GO" id="GO:0018580">
    <property type="term" value="F:nitronate monooxygenase activity"/>
    <property type="evidence" value="ECO:0007669"/>
    <property type="project" value="InterPro"/>
</dbReference>
<comment type="similarity">
    <text evidence="2">Belongs to the nitronate monooxygenase family. NMO class I subfamily.</text>
</comment>
<evidence type="ECO:0000256" key="6">
    <source>
        <dbReference type="ARBA" id="ARBA00023002"/>
    </source>
</evidence>
<dbReference type="InParanoid" id="E3IZ91"/>
<organism evidence="10 11">
    <name type="scientific">Pseudofrankia inefficax (strain DSM 45817 / CECT 9037 / DDB 130130 / EuI1c)</name>
    <name type="common">Frankia inefficax</name>
    <dbReference type="NCBI Taxonomy" id="298654"/>
    <lineage>
        <taxon>Bacteria</taxon>
        <taxon>Bacillati</taxon>
        <taxon>Actinomycetota</taxon>
        <taxon>Actinomycetes</taxon>
        <taxon>Frankiales</taxon>
        <taxon>Frankiaceae</taxon>
        <taxon>Pseudofrankia</taxon>
    </lineage>
</organism>
<dbReference type="GO" id="GO:0051213">
    <property type="term" value="F:dioxygenase activity"/>
    <property type="evidence" value="ECO:0007669"/>
    <property type="project" value="UniProtKB-KW"/>
</dbReference>
<protein>
    <recommendedName>
        <fullName evidence="8">Propionate 3-nitronate monooxygenase</fullName>
    </recommendedName>
</protein>
<keyword evidence="11" id="KW-1185">Reference proteome</keyword>
<dbReference type="GO" id="GO:0009636">
    <property type="term" value="P:response to toxic substance"/>
    <property type="evidence" value="ECO:0007669"/>
    <property type="project" value="UniProtKB-KW"/>
</dbReference>
<comment type="catalytic activity">
    <reaction evidence="9">
        <text>3 propionate 3-nitronate + 3 O2 + H2O = 3 3-oxopropanoate + 2 nitrate + nitrite + H2O2 + 3 H(+)</text>
        <dbReference type="Rhea" id="RHEA:57332"/>
        <dbReference type="ChEBI" id="CHEBI:15377"/>
        <dbReference type="ChEBI" id="CHEBI:15378"/>
        <dbReference type="ChEBI" id="CHEBI:15379"/>
        <dbReference type="ChEBI" id="CHEBI:16240"/>
        <dbReference type="ChEBI" id="CHEBI:16301"/>
        <dbReference type="ChEBI" id="CHEBI:17632"/>
        <dbReference type="ChEBI" id="CHEBI:33190"/>
        <dbReference type="ChEBI" id="CHEBI:136067"/>
    </reaction>
</comment>
<dbReference type="eggNOG" id="COG2070">
    <property type="taxonomic scope" value="Bacteria"/>
</dbReference>
<dbReference type="PROSITE" id="PS00912">
    <property type="entry name" value="DHODEHASE_2"/>
    <property type="match status" value="1"/>
</dbReference>
<dbReference type="Gene3D" id="3.20.20.70">
    <property type="entry name" value="Aldolase class I"/>
    <property type="match status" value="1"/>
</dbReference>
<dbReference type="GO" id="GO:0006207">
    <property type="term" value="P:'de novo' pyrimidine nucleobase biosynthetic process"/>
    <property type="evidence" value="ECO:0007669"/>
    <property type="project" value="InterPro"/>
</dbReference>
<dbReference type="InterPro" id="IPR004136">
    <property type="entry name" value="NMO"/>
</dbReference>
<reference evidence="10 11" key="1">
    <citation type="submission" date="2010-10" db="EMBL/GenBank/DDBJ databases">
        <title>Complete sequence of Frankia sp. EuI1c.</title>
        <authorList>
            <consortium name="US DOE Joint Genome Institute"/>
            <person name="Lucas S."/>
            <person name="Copeland A."/>
            <person name="Lapidus A."/>
            <person name="Cheng J.-F."/>
            <person name="Bruce D."/>
            <person name="Goodwin L."/>
            <person name="Pitluck S."/>
            <person name="Chertkov O."/>
            <person name="Detter J.C."/>
            <person name="Han C."/>
            <person name="Tapia R."/>
            <person name="Land M."/>
            <person name="Hauser L."/>
            <person name="Jeffries C."/>
            <person name="Kyrpides N."/>
            <person name="Ivanova N."/>
            <person name="Mikhailova N."/>
            <person name="Beauchemin N."/>
            <person name="Sen A."/>
            <person name="Sur S.A."/>
            <person name="Gtari M."/>
            <person name="Wall L."/>
            <person name="Tisa L."/>
            <person name="Woyke T."/>
        </authorList>
    </citation>
    <scope>NUCLEOTIDE SEQUENCE [LARGE SCALE GENOMIC DNA]</scope>
    <source>
        <strain evidence="11">DSM 45817 / CECT 9037 / EuI1c</strain>
    </source>
</reference>
<accession>E3IZ91</accession>
<keyword evidence="5" id="KW-0288">FMN</keyword>